<dbReference type="RefSeq" id="WP_208811763.1">
    <property type="nucleotide sequence ID" value="NZ_WVUH01000030.1"/>
</dbReference>
<dbReference type="Proteomes" id="UP000823521">
    <property type="component" value="Unassembled WGS sequence"/>
</dbReference>
<protein>
    <submittedName>
        <fullName evidence="1">Uncharacterized protein</fullName>
    </submittedName>
</protein>
<reference evidence="1 2" key="1">
    <citation type="submission" date="2019-12" db="EMBL/GenBank/DDBJ databases">
        <title>Whole genome sequencing of endophytic Actinobacterium Micromonospora sp. MPMI6T.</title>
        <authorList>
            <person name="Evv R."/>
            <person name="Podile A.R."/>
        </authorList>
    </citation>
    <scope>NUCLEOTIDE SEQUENCE [LARGE SCALE GENOMIC DNA]</scope>
    <source>
        <strain evidence="1 2">MPMI6</strain>
    </source>
</reference>
<accession>A0ABS3VM62</accession>
<keyword evidence="2" id="KW-1185">Reference proteome</keyword>
<comment type="caution">
    <text evidence="1">The sequence shown here is derived from an EMBL/GenBank/DDBJ whole genome shotgun (WGS) entry which is preliminary data.</text>
</comment>
<sequence>MSATGVAAEFDLPFTRPPDLDATMDIQIPALAWQPDPAGGYRRVLHLDGQPIAVTVREGGGGLRVAASRPHDELPGLLRRMFPVQVADLDLGTNPVWARLQARYGGVVVMWTPPFEALVITVLSQNRTGEIVRRVYPALDALCGGLTPQSLAALDRDVLRAAIRSAGPVQGGPAGRARRSDHR</sequence>
<gene>
    <name evidence="1" type="ORF">GSF22_06095</name>
</gene>
<proteinExistence type="predicted"/>
<evidence type="ECO:0000313" key="2">
    <source>
        <dbReference type="Proteomes" id="UP000823521"/>
    </source>
</evidence>
<dbReference type="SUPFAM" id="SSF48150">
    <property type="entry name" value="DNA-glycosylase"/>
    <property type="match status" value="1"/>
</dbReference>
<dbReference type="InterPro" id="IPR011257">
    <property type="entry name" value="DNA_glycosylase"/>
</dbReference>
<evidence type="ECO:0000313" key="1">
    <source>
        <dbReference type="EMBL" id="MBO4205581.1"/>
    </source>
</evidence>
<dbReference type="EMBL" id="WVUH01000030">
    <property type="protein sequence ID" value="MBO4205581.1"/>
    <property type="molecule type" value="Genomic_DNA"/>
</dbReference>
<dbReference type="Gene3D" id="1.10.340.30">
    <property type="entry name" value="Hypothetical protein, domain 2"/>
    <property type="match status" value="1"/>
</dbReference>
<name>A0ABS3VM62_MICEH</name>
<organism evidence="1 2">
    <name type="scientific">Micromonospora echinofusca</name>
    <dbReference type="NCBI Taxonomy" id="47858"/>
    <lineage>
        <taxon>Bacteria</taxon>
        <taxon>Bacillati</taxon>
        <taxon>Actinomycetota</taxon>
        <taxon>Actinomycetes</taxon>
        <taxon>Micromonosporales</taxon>
        <taxon>Micromonosporaceae</taxon>
        <taxon>Micromonospora</taxon>
    </lineage>
</organism>